<evidence type="ECO:0000313" key="9">
    <source>
        <dbReference type="Proteomes" id="UP000035760"/>
    </source>
</evidence>
<dbReference type="PANTHER" id="PTHR45339:SF5">
    <property type="entry name" value="HISTIDINE KINASE"/>
    <property type="match status" value="1"/>
</dbReference>
<feature type="domain" description="Histidine kinase" evidence="7">
    <location>
        <begin position="494"/>
        <end position="717"/>
    </location>
</feature>
<evidence type="ECO:0000256" key="1">
    <source>
        <dbReference type="ARBA" id="ARBA00000085"/>
    </source>
</evidence>
<dbReference type="PROSITE" id="PS50109">
    <property type="entry name" value="HIS_KIN"/>
    <property type="match status" value="1"/>
</dbReference>
<keyword evidence="9" id="KW-1185">Reference proteome</keyword>
<dbReference type="InterPro" id="IPR004358">
    <property type="entry name" value="Sig_transdc_His_kin-like_C"/>
</dbReference>
<feature type="coiled-coil region" evidence="5">
    <location>
        <begin position="460"/>
        <end position="490"/>
    </location>
</feature>
<evidence type="ECO:0000313" key="8">
    <source>
        <dbReference type="EMBL" id="CDI00843.1"/>
    </source>
</evidence>
<comment type="catalytic activity">
    <reaction evidence="1">
        <text>ATP + protein L-histidine = ADP + protein N-phospho-L-histidine.</text>
        <dbReference type="EC" id="2.7.13.3"/>
    </reaction>
</comment>
<dbReference type="InterPro" id="IPR036890">
    <property type="entry name" value="HATPase_C_sf"/>
</dbReference>
<dbReference type="InterPro" id="IPR003661">
    <property type="entry name" value="HisK_dim/P_dom"/>
</dbReference>
<keyword evidence="5" id="KW-0175">Coiled coil</keyword>
<dbReference type="RefSeq" id="WP_048669904.1">
    <property type="nucleotide sequence ID" value="NZ_CBTJ020000001.1"/>
</dbReference>
<dbReference type="GO" id="GO:0000155">
    <property type="term" value="F:phosphorelay sensor kinase activity"/>
    <property type="evidence" value="ECO:0007669"/>
    <property type="project" value="InterPro"/>
</dbReference>
<evidence type="ECO:0000256" key="5">
    <source>
        <dbReference type="SAM" id="Coils"/>
    </source>
</evidence>
<keyword evidence="6" id="KW-1133">Transmembrane helix</keyword>
<dbReference type="SUPFAM" id="SSF55874">
    <property type="entry name" value="ATPase domain of HSP90 chaperone/DNA topoisomerase II/histidine kinase"/>
    <property type="match status" value="1"/>
</dbReference>
<keyword evidence="3" id="KW-0597">Phosphoprotein</keyword>
<evidence type="ECO:0000259" key="7">
    <source>
        <dbReference type="PROSITE" id="PS50109"/>
    </source>
</evidence>
<comment type="caution">
    <text evidence="8">The sequence shown here is derived from an EMBL/GenBank/DDBJ whole genome shotgun (WGS) entry which is preliminary data.</text>
</comment>
<dbReference type="STRING" id="1400863.BN873_10099"/>
<dbReference type="PRINTS" id="PR00344">
    <property type="entry name" value="BCTRLSENSOR"/>
</dbReference>
<dbReference type="Pfam" id="PF02518">
    <property type="entry name" value="HATPase_c"/>
    <property type="match status" value="1"/>
</dbReference>
<dbReference type="Gene3D" id="1.10.287.130">
    <property type="match status" value="1"/>
</dbReference>
<dbReference type="CDD" id="cd00082">
    <property type="entry name" value="HisKA"/>
    <property type="match status" value="1"/>
</dbReference>
<accession>W6MAP9</accession>
<dbReference type="EC" id="2.7.13.3" evidence="2"/>
<dbReference type="Gene3D" id="3.30.565.10">
    <property type="entry name" value="Histidine kinase-like ATPase, C-terminal domain"/>
    <property type="match status" value="1"/>
</dbReference>
<dbReference type="PANTHER" id="PTHR45339">
    <property type="entry name" value="HYBRID SIGNAL TRANSDUCTION HISTIDINE KINASE J"/>
    <property type="match status" value="1"/>
</dbReference>
<keyword evidence="4" id="KW-0902">Two-component regulatory system</keyword>
<dbReference type="CDD" id="cd16922">
    <property type="entry name" value="HATPase_EvgS-ArcB-TorS-like"/>
    <property type="match status" value="1"/>
</dbReference>
<keyword evidence="8" id="KW-0418">Kinase</keyword>
<dbReference type="Pfam" id="PF00512">
    <property type="entry name" value="HisKA"/>
    <property type="match status" value="1"/>
</dbReference>
<dbReference type="OrthoDB" id="9770795at2"/>
<evidence type="ECO:0000256" key="4">
    <source>
        <dbReference type="ARBA" id="ARBA00023012"/>
    </source>
</evidence>
<reference evidence="8" key="2">
    <citation type="submission" date="2014-03" db="EMBL/GenBank/DDBJ databases">
        <title>Candidatus Competibacter-lineage genomes retrieved from metagenomes reveal functional metabolic diversity.</title>
        <authorList>
            <person name="McIlroy S.J."/>
            <person name="Albertsen M."/>
            <person name="Andresen E.K."/>
            <person name="Saunders A.M."/>
            <person name="Kristiansen R."/>
            <person name="Stokholm-Bjerregaard M."/>
            <person name="Nielsen K.L."/>
            <person name="Nielsen P.H."/>
        </authorList>
    </citation>
    <scope>NUCLEOTIDE SEQUENCE</scope>
    <source>
        <strain evidence="8">Run_A_D11</strain>
    </source>
</reference>
<proteinExistence type="predicted"/>
<dbReference type="AlphaFoldDB" id="W6MAP9"/>
<dbReference type="InterPro" id="IPR036097">
    <property type="entry name" value="HisK_dim/P_sf"/>
</dbReference>
<dbReference type="FunFam" id="3.30.565.10:FF:000010">
    <property type="entry name" value="Sensor histidine kinase RcsC"/>
    <property type="match status" value="1"/>
</dbReference>
<sequence length="741" mass="82749">MTDHQANADLSLDPRSAIPLLKWVWRSYFRAALMPLLLVEVVFVIIYLTANHLATQENIETVRTIATDELRRIAQREAVAIQKQLEAISQSTDLFRRQTARILQIPFEPDKDERKRYAYSPDGVYYTTQDNGGSALFYSGAVPVGAEQREKVWRTVQLDPLMRDLRQTHPLVVQVYLNTHDSLNRIYPYFNVLGHYQPKLDIPQFNFYYEADAQHNPQRGVVWTDVYVDPAGQGWMVSSIAPVYRENFLEGVIGLDVTVATIANTILNLAIPWQGYGLLVSKTGTLLALPSAGEADWNLRELTTHAYTDYIRQDTFKPEEFNIDRRPAFAPVRARPEGVAPLELNGPQLAAWATVPETGWKLVVMVREANIHAQANQLGHRLFMIGLWMIGGIILFYGIFFAVLYRRARLMASIIAQPLEVVDNLVERIGQGDYQQQVPNFKVRELQKTAICLVAMGKQLGVANGQLRLAQEEAERARDAALEASRLKSEFLGTVSHELRTPLNSILGMLDLLLKTTLDHRQQRFALTARQSSEALFQLISDILDLSRIEAGQIELQQMPFSPTALIQELAKVINTKASEKSLGFNVFVAPQTPTFARGDEGRLRQVALNLLSNAIKFTEHGEIVLRCEPAPEAAKDGKIWLRFSVADTGVGIAPAAQARLFEPFTQLDGSISRRFGGIGLGLCIAKRLVERMGGTLGVDSEEGKGSTFWFYVPLGQMDLHVGLPPSIMLEEGCLSGSAPS</sequence>
<dbReference type="InterPro" id="IPR003594">
    <property type="entry name" value="HATPase_dom"/>
</dbReference>
<dbReference type="Proteomes" id="UP000035760">
    <property type="component" value="Unassembled WGS sequence"/>
</dbReference>
<evidence type="ECO:0000256" key="3">
    <source>
        <dbReference type="ARBA" id="ARBA00022553"/>
    </source>
</evidence>
<reference evidence="8" key="1">
    <citation type="submission" date="2013-07" db="EMBL/GenBank/DDBJ databases">
        <authorList>
            <person name="McIlroy S."/>
        </authorList>
    </citation>
    <scope>NUCLEOTIDE SEQUENCE [LARGE SCALE GENOMIC DNA]</scope>
    <source>
        <strain evidence="8">Run_A_D11</strain>
    </source>
</reference>
<keyword evidence="8" id="KW-0808">Transferase</keyword>
<gene>
    <name evidence="8" type="ORF">BN873_10099</name>
</gene>
<dbReference type="SMART" id="SM00388">
    <property type="entry name" value="HisKA"/>
    <property type="match status" value="1"/>
</dbReference>
<evidence type="ECO:0000256" key="6">
    <source>
        <dbReference type="SAM" id="Phobius"/>
    </source>
</evidence>
<organism evidence="8 9">
    <name type="scientific">Candidatus Competibacter denitrificans Run_A_D11</name>
    <dbReference type="NCBI Taxonomy" id="1400863"/>
    <lineage>
        <taxon>Bacteria</taxon>
        <taxon>Pseudomonadati</taxon>
        <taxon>Pseudomonadota</taxon>
        <taxon>Gammaproteobacteria</taxon>
        <taxon>Candidatus Competibacteraceae</taxon>
        <taxon>Candidatus Competibacter</taxon>
    </lineage>
</organism>
<feature type="transmembrane region" description="Helical" evidence="6">
    <location>
        <begin position="28"/>
        <end position="50"/>
    </location>
</feature>
<keyword evidence="6" id="KW-0812">Transmembrane</keyword>
<feature type="transmembrane region" description="Helical" evidence="6">
    <location>
        <begin position="382"/>
        <end position="405"/>
    </location>
</feature>
<dbReference type="SMART" id="SM00387">
    <property type="entry name" value="HATPase_c"/>
    <property type="match status" value="1"/>
</dbReference>
<dbReference type="SUPFAM" id="SSF47384">
    <property type="entry name" value="Homodimeric domain of signal transducing histidine kinase"/>
    <property type="match status" value="1"/>
</dbReference>
<dbReference type="EMBL" id="CBTJ020000001">
    <property type="protein sequence ID" value="CDI00843.1"/>
    <property type="molecule type" value="Genomic_DNA"/>
</dbReference>
<protein>
    <recommendedName>
        <fullName evidence="2">histidine kinase</fullName>
        <ecNumber evidence="2">2.7.13.3</ecNumber>
    </recommendedName>
</protein>
<evidence type="ECO:0000256" key="2">
    <source>
        <dbReference type="ARBA" id="ARBA00012438"/>
    </source>
</evidence>
<keyword evidence="6" id="KW-0472">Membrane</keyword>
<name>W6MAP9_9GAMM</name>
<dbReference type="Gene3D" id="3.30.450.20">
    <property type="entry name" value="PAS domain"/>
    <property type="match status" value="1"/>
</dbReference>
<dbReference type="InterPro" id="IPR005467">
    <property type="entry name" value="His_kinase_dom"/>
</dbReference>